<comment type="caution">
    <text evidence="2">The sequence shown here is derived from an EMBL/GenBank/DDBJ whole genome shotgun (WGS) entry which is preliminary data.</text>
</comment>
<evidence type="ECO:0000313" key="3">
    <source>
        <dbReference type="Proteomes" id="UP000624703"/>
    </source>
</evidence>
<evidence type="ECO:0000313" key="2">
    <source>
        <dbReference type="EMBL" id="MBK1790143.1"/>
    </source>
</evidence>
<dbReference type="AlphaFoldDB" id="A0A8J7SL34"/>
<feature type="transmembrane region" description="Helical" evidence="1">
    <location>
        <begin position="6"/>
        <end position="26"/>
    </location>
</feature>
<evidence type="ECO:0000256" key="1">
    <source>
        <dbReference type="SAM" id="Phobius"/>
    </source>
</evidence>
<accession>A0A8J7SL34</accession>
<keyword evidence="1" id="KW-0472">Membrane</keyword>
<dbReference type="EMBL" id="JAENIM010000016">
    <property type="protein sequence ID" value="MBK1790143.1"/>
    <property type="molecule type" value="Genomic_DNA"/>
</dbReference>
<sequence>MEFLKVALMLIGPLIAVFIFFGTQVITSKRNLIESLITRRLDLHAEFSQLFLEHNLQAVGILRSIETAKFSNHAYSKPHEHVTPYLNELTLEAELNRFDAKKKLALVYTKIELSHPDRLYQIYGKAFSYITDTDKKINEIVKDAKKKQDPDRPLKVKNLADEIKDNDAATNIQKAIKADIKKSSILSQSLPKLLFCKAEVDMDAADYI</sequence>
<keyword evidence="1" id="KW-0812">Transmembrane</keyword>
<dbReference type="Proteomes" id="UP000624703">
    <property type="component" value="Unassembled WGS sequence"/>
</dbReference>
<organism evidence="2 3">
    <name type="scientific">Persicirhabdus sediminis</name>
    <dbReference type="NCBI Taxonomy" id="454144"/>
    <lineage>
        <taxon>Bacteria</taxon>
        <taxon>Pseudomonadati</taxon>
        <taxon>Verrucomicrobiota</taxon>
        <taxon>Verrucomicrobiia</taxon>
        <taxon>Verrucomicrobiales</taxon>
        <taxon>Verrucomicrobiaceae</taxon>
        <taxon>Persicirhabdus</taxon>
    </lineage>
</organism>
<gene>
    <name evidence="2" type="ORF">JIN82_03120</name>
</gene>
<keyword evidence="1" id="KW-1133">Transmembrane helix</keyword>
<keyword evidence="3" id="KW-1185">Reference proteome</keyword>
<name>A0A8J7SL34_9BACT</name>
<proteinExistence type="predicted"/>
<reference evidence="2" key="1">
    <citation type="submission" date="2021-01" db="EMBL/GenBank/DDBJ databases">
        <title>Modified the classification status of verrucomicrobia.</title>
        <authorList>
            <person name="Feng X."/>
        </authorList>
    </citation>
    <scope>NUCLEOTIDE SEQUENCE</scope>
    <source>
        <strain evidence="2">_KCTC 22039</strain>
    </source>
</reference>
<protein>
    <submittedName>
        <fullName evidence="2">Uncharacterized protein</fullName>
    </submittedName>
</protein>